<reference evidence="8 9" key="1">
    <citation type="submission" date="2016-07" db="EMBL/GenBank/DDBJ databases">
        <title>Draft genome sequence of Prauserella sp. YIM 121212, isolated from alkaline soil.</title>
        <authorList>
            <person name="Ruckert C."/>
            <person name="Albersmeier A."/>
            <person name="Jiang C.-L."/>
            <person name="Jiang Y."/>
            <person name="Kalinowski J."/>
            <person name="Schneider O."/>
            <person name="Winkler A."/>
            <person name="Zotchev S.B."/>
        </authorList>
    </citation>
    <scope>NUCLEOTIDE SEQUENCE [LARGE SCALE GENOMIC DNA]</scope>
    <source>
        <strain evidence="8 9">YIM 121212</strain>
    </source>
</reference>
<dbReference type="Gene3D" id="1.10.630.10">
    <property type="entry name" value="Cytochrome P450"/>
    <property type="match status" value="1"/>
</dbReference>
<dbReference type="GO" id="GO:0016705">
    <property type="term" value="F:oxidoreductase activity, acting on paired donors, with incorporation or reduction of molecular oxygen"/>
    <property type="evidence" value="ECO:0007669"/>
    <property type="project" value="InterPro"/>
</dbReference>
<accession>A0A318LJD2</accession>
<evidence type="ECO:0000256" key="1">
    <source>
        <dbReference type="ARBA" id="ARBA00010617"/>
    </source>
</evidence>
<dbReference type="AlphaFoldDB" id="A0A318LJD2"/>
<keyword evidence="2 7" id="KW-0349">Heme</keyword>
<dbReference type="PANTHER" id="PTHR46696:SF1">
    <property type="entry name" value="CYTOCHROME P450 YJIB-RELATED"/>
    <property type="match status" value="1"/>
</dbReference>
<dbReference type="PANTHER" id="PTHR46696">
    <property type="entry name" value="P450, PUTATIVE (EUROFUNG)-RELATED"/>
    <property type="match status" value="1"/>
</dbReference>
<dbReference type="OrthoDB" id="3807506at2"/>
<dbReference type="InterPro" id="IPR001128">
    <property type="entry name" value="Cyt_P450"/>
</dbReference>
<dbReference type="InterPro" id="IPR036396">
    <property type="entry name" value="Cyt_P450_sf"/>
</dbReference>
<evidence type="ECO:0000313" key="9">
    <source>
        <dbReference type="Proteomes" id="UP000247892"/>
    </source>
</evidence>
<dbReference type="GO" id="GO:0020037">
    <property type="term" value="F:heme binding"/>
    <property type="evidence" value="ECO:0007669"/>
    <property type="project" value="InterPro"/>
</dbReference>
<dbReference type="SUPFAM" id="SSF48264">
    <property type="entry name" value="Cytochrome P450"/>
    <property type="match status" value="1"/>
</dbReference>
<dbReference type="PRINTS" id="PR00385">
    <property type="entry name" value="P450"/>
</dbReference>
<evidence type="ECO:0000256" key="5">
    <source>
        <dbReference type="ARBA" id="ARBA00023004"/>
    </source>
</evidence>
<dbReference type="InterPro" id="IPR002397">
    <property type="entry name" value="Cyt_P450_B"/>
</dbReference>
<keyword evidence="6 7" id="KW-0503">Monooxygenase</keyword>
<comment type="similarity">
    <text evidence="1 7">Belongs to the cytochrome P450 family.</text>
</comment>
<name>A0A318LJD2_9PSEU</name>
<keyword evidence="5 7" id="KW-0408">Iron</keyword>
<sequence>MTSPHREDPHLFYEWARAEQPVCYSETLGAWMVTRYDDLMTMVHDPDTYSSKNALPSIWDNPPEVVRELAGCVAEGSTIVNEDEPKHLPLRKVLDHAFSGRRIRAVLPLMTKRANELIDAFEPDRSADLLAQYSDPFVQAIVSAVFGIPDEDVAKVQSWTNDYVLLWNPLAPTPGKIEAARRLVEYEKYIAELIEDRKKHPREDFISDMVHGNGDAFPPMSYADIQYVFRGLRVAGYDTTRDTVTSAILLMLQHREHWDRACQDPKAIPRLVEETLRRDAPHRGLMRVTTRETELGGVTLPAGSALLLLFGSGNRDERKFPDPDAVDPDRANVREHLAFGNGIHQCPGNNLARTEVRVALETLTRRLPQIDLAPDYRPTYIASYFFRGLESLRVVW</sequence>
<keyword evidence="4 7" id="KW-0560">Oxidoreductase</keyword>
<evidence type="ECO:0000313" key="8">
    <source>
        <dbReference type="EMBL" id="PXY25738.1"/>
    </source>
</evidence>
<gene>
    <name evidence="8" type="ORF">BA062_25325</name>
</gene>
<evidence type="ECO:0000256" key="7">
    <source>
        <dbReference type="RuleBase" id="RU000461"/>
    </source>
</evidence>
<evidence type="ECO:0000256" key="6">
    <source>
        <dbReference type="ARBA" id="ARBA00023033"/>
    </source>
</evidence>
<dbReference type="Pfam" id="PF00067">
    <property type="entry name" value="p450"/>
    <property type="match status" value="2"/>
</dbReference>
<dbReference type="InterPro" id="IPR017972">
    <property type="entry name" value="Cyt_P450_CS"/>
</dbReference>
<comment type="caution">
    <text evidence="8">The sequence shown here is derived from an EMBL/GenBank/DDBJ whole genome shotgun (WGS) entry which is preliminary data.</text>
</comment>
<evidence type="ECO:0000256" key="3">
    <source>
        <dbReference type="ARBA" id="ARBA00022723"/>
    </source>
</evidence>
<organism evidence="8 9">
    <name type="scientific">Prauserella flavalba</name>
    <dbReference type="NCBI Taxonomy" id="1477506"/>
    <lineage>
        <taxon>Bacteria</taxon>
        <taxon>Bacillati</taxon>
        <taxon>Actinomycetota</taxon>
        <taxon>Actinomycetes</taxon>
        <taxon>Pseudonocardiales</taxon>
        <taxon>Pseudonocardiaceae</taxon>
        <taxon>Prauserella</taxon>
    </lineage>
</organism>
<dbReference type="GO" id="GO:0005506">
    <property type="term" value="F:iron ion binding"/>
    <property type="evidence" value="ECO:0007669"/>
    <property type="project" value="InterPro"/>
</dbReference>
<dbReference type="PRINTS" id="PR00359">
    <property type="entry name" value="BP450"/>
</dbReference>
<proteinExistence type="inferred from homology"/>
<evidence type="ECO:0000256" key="4">
    <source>
        <dbReference type="ARBA" id="ARBA00023002"/>
    </source>
</evidence>
<protein>
    <submittedName>
        <fullName evidence="8">Linalool 8-monooxygenase</fullName>
    </submittedName>
</protein>
<dbReference type="FunFam" id="1.10.630.10:FF:000018">
    <property type="entry name" value="Cytochrome P450 monooxygenase"/>
    <property type="match status" value="1"/>
</dbReference>
<dbReference type="Proteomes" id="UP000247892">
    <property type="component" value="Unassembled WGS sequence"/>
</dbReference>
<evidence type="ECO:0000256" key="2">
    <source>
        <dbReference type="ARBA" id="ARBA00022617"/>
    </source>
</evidence>
<dbReference type="GO" id="GO:0004497">
    <property type="term" value="F:monooxygenase activity"/>
    <property type="evidence" value="ECO:0007669"/>
    <property type="project" value="UniProtKB-KW"/>
</dbReference>
<dbReference type="PROSITE" id="PS00086">
    <property type="entry name" value="CYTOCHROME_P450"/>
    <property type="match status" value="1"/>
</dbReference>
<keyword evidence="9" id="KW-1185">Reference proteome</keyword>
<dbReference type="EMBL" id="MASU01000012">
    <property type="protein sequence ID" value="PXY25738.1"/>
    <property type="molecule type" value="Genomic_DNA"/>
</dbReference>
<keyword evidence="3 7" id="KW-0479">Metal-binding</keyword>